<dbReference type="SUPFAM" id="SSF51182">
    <property type="entry name" value="RmlC-like cupins"/>
    <property type="match status" value="1"/>
</dbReference>
<dbReference type="PANTHER" id="PTHR11056">
    <property type="entry name" value="HOMOGENTISATE 1,2-DIOXYGENASE"/>
    <property type="match status" value="1"/>
</dbReference>
<dbReference type="GO" id="GO:0046872">
    <property type="term" value="F:metal ion binding"/>
    <property type="evidence" value="ECO:0007669"/>
    <property type="project" value="UniProtKB-KW"/>
</dbReference>
<keyword evidence="12" id="KW-1185">Reference proteome</keyword>
<dbReference type="InterPro" id="IPR011051">
    <property type="entry name" value="RmlC_Cupin_sf"/>
</dbReference>
<dbReference type="InterPro" id="IPR005708">
    <property type="entry name" value="Homogentis_dOase"/>
</dbReference>
<keyword evidence="5" id="KW-0560">Oxidoreductase</keyword>
<protein>
    <submittedName>
        <fullName evidence="11">Homogentisate 1,2-dioxygenase</fullName>
    </submittedName>
</protein>
<dbReference type="GO" id="GO:0006559">
    <property type="term" value="P:L-phenylalanine catabolic process"/>
    <property type="evidence" value="ECO:0007669"/>
    <property type="project" value="InterPro"/>
</dbReference>
<evidence type="ECO:0000256" key="3">
    <source>
        <dbReference type="ARBA" id="ARBA00022723"/>
    </source>
</evidence>
<feature type="active site" description="Proton acceptor" evidence="7">
    <location>
        <position position="264"/>
    </location>
</feature>
<dbReference type="Pfam" id="PF20510">
    <property type="entry name" value="HgmA_N"/>
    <property type="match status" value="1"/>
</dbReference>
<evidence type="ECO:0000313" key="11">
    <source>
        <dbReference type="EMBL" id="GCE28400.1"/>
    </source>
</evidence>
<feature type="binding site" evidence="8">
    <location>
        <position position="301"/>
    </location>
    <ligand>
        <name>Fe cation</name>
        <dbReference type="ChEBI" id="CHEBI:24875"/>
    </ligand>
</feature>
<proteinExistence type="inferred from homology"/>
<keyword evidence="4 11" id="KW-0223">Dioxygenase</keyword>
<dbReference type="Gene3D" id="2.60.120.10">
    <property type="entry name" value="Jelly Rolls"/>
    <property type="match status" value="1"/>
</dbReference>
<comment type="caution">
    <text evidence="11">The sequence shown here is derived from an EMBL/GenBank/DDBJ whole genome shotgun (WGS) entry which is preliminary data.</text>
</comment>
<comment type="similarity">
    <text evidence="2">Belongs to the homogentisate dioxygenase family.</text>
</comment>
<evidence type="ECO:0000259" key="10">
    <source>
        <dbReference type="Pfam" id="PF20510"/>
    </source>
</evidence>
<evidence type="ECO:0000256" key="7">
    <source>
        <dbReference type="PIRSR" id="PIRSR605708-1"/>
    </source>
</evidence>
<feature type="compositionally biased region" description="Basic and acidic residues" evidence="9">
    <location>
        <begin position="1"/>
        <end position="12"/>
    </location>
</feature>
<name>A0A402BAS8_9CHLR</name>
<evidence type="ECO:0000256" key="6">
    <source>
        <dbReference type="ARBA" id="ARBA00023004"/>
    </source>
</evidence>
<evidence type="ECO:0000313" key="12">
    <source>
        <dbReference type="Proteomes" id="UP000287171"/>
    </source>
</evidence>
<dbReference type="OrthoDB" id="9768662at2"/>
<dbReference type="RefSeq" id="WP_126628621.1">
    <property type="nucleotide sequence ID" value="NZ_BIFT01000001.1"/>
</dbReference>
<evidence type="ECO:0000256" key="9">
    <source>
        <dbReference type="SAM" id="MobiDB-lite"/>
    </source>
</evidence>
<dbReference type="InterPro" id="IPR046452">
    <property type="entry name" value="HgmA_N"/>
</dbReference>
<dbReference type="GO" id="GO:0005737">
    <property type="term" value="C:cytoplasm"/>
    <property type="evidence" value="ECO:0007669"/>
    <property type="project" value="TreeGrafter"/>
</dbReference>
<organism evidence="11 12">
    <name type="scientific">Dictyobacter alpinus</name>
    <dbReference type="NCBI Taxonomy" id="2014873"/>
    <lineage>
        <taxon>Bacteria</taxon>
        <taxon>Bacillati</taxon>
        <taxon>Chloroflexota</taxon>
        <taxon>Ktedonobacteria</taxon>
        <taxon>Ktedonobacterales</taxon>
        <taxon>Dictyobacteraceae</taxon>
        <taxon>Dictyobacter</taxon>
    </lineage>
</organism>
<dbReference type="Proteomes" id="UP000287171">
    <property type="component" value="Unassembled WGS sequence"/>
</dbReference>
<feature type="domain" description="Homogentisate 1,2-dioxygenase N-terminal" evidence="10">
    <location>
        <begin position="87"/>
        <end position="252"/>
    </location>
</feature>
<feature type="region of interest" description="Disordered" evidence="9">
    <location>
        <begin position="1"/>
        <end position="21"/>
    </location>
</feature>
<dbReference type="EMBL" id="BIFT01000001">
    <property type="protein sequence ID" value="GCE28400.1"/>
    <property type="molecule type" value="Genomic_DNA"/>
</dbReference>
<dbReference type="InterPro" id="IPR014710">
    <property type="entry name" value="RmlC-like_jellyroll"/>
</dbReference>
<dbReference type="GO" id="GO:0006570">
    <property type="term" value="P:tyrosine metabolic process"/>
    <property type="evidence" value="ECO:0007669"/>
    <property type="project" value="InterPro"/>
</dbReference>
<dbReference type="PANTHER" id="PTHR11056:SF0">
    <property type="entry name" value="HOMOGENTISATE 1,2-DIOXYGENASE"/>
    <property type="match status" value="1"/>
</dbReference>
<evidence type="ECO:0000256" key="2">
    <source>
        <dbReference type="ARBA" id="ARBA00007757"/>
    </source>
</evidence>
<evidence type="ECO:0000256" key="4">
    <source>
        <dbReference type="ARBA" id="ARBA00022964"/>
    </source>
</evidence>
<keyword evidence="6 8" id="KW-0408">Iron</keyword>
<evidence type="ECO:0000256" key="8">
    <source>
        <dbReference type="PIRSR" id="PIRSR605708-2"/>
    </source>
</evidence>
<evidence type="ECO:0000256" key="1">
    <source>
        <dbReference type="ARBA" id="ARBA00001962"/>
    </source>
</evidence>
<evidence type="ECO:0000256" key="5">
    <source>
        <dbReference type="ARBA" id="ARBA00023002"/>
    </source>
</evidence>
<gene>
    <name evidence="11" type="ORF">KDA_38840</name>
</gene>
<dbReference type="AlphaFoldDB" id="A0A402BAS8"/>
<dbReference type="GO" id="GO:0004411">
    <property type="term" value="F:homogentisate 1,2-dioxygenase activity"/>
    <property type="evidence" value="ECO:0007669"/>
    <property type="project" value="InterPro"/>
</dbReference>
<sequence>MPPYHRLGEIPPKRHTQFRKPDGSLYSEELFGTEGFSNNYSNIYYYHPPTRVARVEPFQRRKLESWQEETHRHHHLKTANLQPGGDAVGGNQILMYNHDLTIGISLPTEEMKYYYRAGDADTMYFVHDGHGTLETTFGLLPYHEGDYIIIPRGTIYRFDIAPNSVQSRFLVVEAHGSIEPPRRYLSPNGQLLEHSPYCERDIRRPQELVTHTEQGDFEVRLKVGDLVTSYWYDFHPFNVVGWDGCEYPWIFNIADFEPITGRIHQPPPVHQTFQGPNFVVCSFVPRKLDYHPLSIPVPYNHSNIDSDEMLYYVNGNFGSRRGIERSSISLHPRGIPHGPHPGAVEKSLGVQQTEELAVMIDTFHPLNYAAVAQTIDDATYPYSWIP</sequence>
<feature type="binding site" evidence="8">
    <location>
        <position position="337"/>
    </location>
    <ligand>
        <name>Fe cation</name>
        <dbReference type="ChEBI" id="CHEBI:24875"/>
    </ligand>
</feature>
<reference evidence="12" key="1">
    <citation type="submission" date="2018-12" db="EMBL/GenBank/DDBJ databases">
        <title>Tengunoibacter tsumagoiensis gen. nov., sp. nov., Dictyobacter kobayashii sp. nov., D. alpinus sp. nov., and D. joshuensis sp. nov. and description of Dictyobacteraceae fam. nov. within the order Ktedonobacterales isolated from Tengu-no-mugimeshi.</title>
        <authorList>
            <person name="Wang C.M."/>
            <person name="Zheng Y."/>
            <person name="Sakai Y."/>
            <person name="Toyoda A."/>
            <person name="Minakuchi Y."/>
            <person name="Abe K."/>
            <person name="Yokota A."/>
            <person name="Yabe S."/>
        </authorList>
    </citation>
    <scope>NUCLEOTIDE SEQUENCE [LARGE SCALE GENOMIC DNA]</scope>
    <source>
        <strain evidence="12">Uno16</strain>
    </source>
</reference>
<keyword evidence="3 8" id="KW-0479">Metal-binding</keyword>
<comment type="cofactor">
    <cofactor evidence="1 8">
        <name>Fe cation</name>
        <dbReference type="ChEBI" id="CHEBI:24875"/>
    </cofactor>
</comment>
<feature type="binding site" evidence="8">
    <location>
        <position position="307"/>
    </location>
    <ligand>
        <name>Fe cation</name>
        <dbReference type="ChEBI" id="CHEBI:24875"/>
    </ligand>
</feature>
<accession>A0A402BAS8</accession>